<dbReference type="HAMAP" id="MF_00710">
    <property type="entry name" value="Malonate_deCO2ase_dsu"/>
    <property type="match status" value="1"/>
</dbReference>
<sequence length="99" mass="11217">MEKLYFKFTTTQPVTKFVHVGVVASGDLEIILRPNNHSYSTLNIITGSDGFKSTWSNVLSRFFDRYPLQGDFEINDFGATPGVVNLRLSQVMEVLKNEQ</sequence>
<dbReference type="EMBL" id="JAIULA010000025">
    <property type="protein sequence ID" value="MCP0887774.1"/>
    <property type="molecule type" value="Genomic_DNA"/>
</dbReference>
<dbReference type="RefSeq" id="WP_253361936.1">
    <property type="nucleotide sequence ID" value="NZ_JAIULA010000025.1"/>
</dbReference>
<dbReference type="InterPro" id="IPR009662">
    <property type="entry name" value="Malonate_deCO2ase_dsu"/>
</dbReference>
<comment type="PTM">
    <text evidence="5">Covalently binds the prosthetic group of malonate decarboxylase.</text>
</comment>
<organism evidence="6 7">
    <name type="scientific">Ligilactobacillus ubinensis</name>
    <dbReference type="NCBI Taxonomy" id="2876789"/>
    <lineage>
        <taxon>Bacteria</taxon>
        <taxon>Bacillati</taxon>
        <taxon>Bacillota</taxon>
        <taxon>Bacilli</taxon>
        <taxon>Lactobacillales</taxon>
        <taxon>Lactobacillaceae</taxon>
        <taxon>Ligilactobacillus</taxon>
    </lineage>
</organism>
<evidence type="ECO:0000313" key="6">
    <source>
        <dbReference type="EMBL" id="MCP0887774.1"/>
    </source>
</evidence>
<dbReference type="Pfam" id="PF06857">
    <property type="entry name" value="ACP"/>
    <property type="match status" value="1"/>
</dbReference>
<accession>A0A9X2JMC8</accession>
<reference evidence="6 7" key="1">
    <citation type="journal article" date="2023" name="Int. J. Syst. Evol. Microbiol.">
        <title>Ligilactobacillus ubinensis sp. nov., a novel species isolated from the wild ferment of a durian fruit (Durio zibethinus).</title>
        <authorList>
            <person name="Heng Y.C."/>
            <person name="Menon N."/>
            <person name="Chen B."/>
            <person name="Loo B.Z.L."/>
            <person name="Wong G.W.J."/>
            <person name="Lim A.C.H."/>
            <person name="Silvaraju S."/>
            <person name="Kittelmann S."/>
        </authorList>
    </citation>
    <scope>NUCLEOTIDE SEQUENCE [LARGE SCALE GENOMIC DNA]</scope>
    <source>
        <strain evidence="6 7">WILCCON 0076</strain>
    </source>
</reference>
<keyword evidence="3 5" id="KW-0597">Phosphoprotein</keyword>
<protein>
    <recommendedName>
        <fullName evidence="4">Malonate decarboxylase acyl carrier protein</fullName>
    </recommendedName>
</protein>
<dbReference type="InterPro" id="IPR023439">
    <property type="entry name" value="Mal_deCO2ase/Cit_lyase_ACP"/>
</dbReference>
<name>A0A9X2JMC8_9LACO</name>
<keyword evidence="7" id="KW-1185">Reference proteome</keyword>
<evidence type="ECO:0000256" key="2">
    <source>
        <dbReference type="ARBA" id="ARBA00022490"/>
    </source>
</evidence>
<evidence type="ECO:0000313" key="7">
    <source>
        <dbReference type="Proteomes" id="UP001139006"/>
    </source>
</evidence>
<dbReference type="NCBIfam" id="TIGR03130">
    <property type="entry name" value="malonate_delta"/>
    <property type="match status" value="1"/>
</dbReference>
<evidence type="ECO:0000256" key="3">
    <source>
        <dbReference type="ARBA" id="ARBA00022553"/>
    </source>
</evidence>
<feature type="modified residue" description="O-(phosphoribosyl dephospho-coenzyme A)serine" evidence="5">
    <location>
        <position position="25"/>
    </location>
</feature>
<evidence type="ECO:0000256" key="5">
    <source>
        <dbReference type="PIRSR" id="PIRSR609662-50"/>
    </source>
</evidence>
<comment type="caution">
    <text evidence="6">The sequence shown here is derived from an EMBL/GenBank/DDBJ whole genome shotgun (WGS) entry which is preliminary data.</text>
</comment>
<proteinExistence type="inferred from homology"/>
<dbReference type="GO" id="GO:0005737">
    <property type="term" value="C:cytoplasm"/>
    <property type="evidence" value="ECO:0007669"/>
    <property type="project" value="UniProtKB-SubCell"/>
</dbReference>
<keyword evidence="2" id="KW-0963">Cytoplasm</keyword>
<evidence type="ECO:0000256" key="4">
    <source>
        <dbReference type="NCBIfam" id="TIGR03130"/>
    </source>
</evidence>
<dbReference type="Proteomes" id="UP001139006">
    <property type="component" value="Unassembled WGS sequence"/>
</dbReference>
<evidence type="ECO:0000256" key="1">
    <source>
        <dbReference type="ARBA" id="ARBA00004496"/>
    </source>
</evidence>
<comment type="subcellular location">
    <subcellularLocation>
        <location evidence="1">Cytoplasm</location>
    </subcellularLocation>
</comment>
<dbReference type="AlphaFoldDB" id="A0A9X2JMC8"/>
<gene>
    <name evidence="6" type="primary">mdcC</name>
    <name evidence="6" type="ORF">LB941_10580</name>
</gene>